<proteinExistence type="predicted"/>
<reference evidence="2" key="1">
    <citation type="submission" date="2015-06" db="EMBL/GenBank/DDBJ databases">
        <authorList>
            <person name="Nguyen H."/>
        </authorList>
    </citation>
    <scope>NUCLEOTIDE SEQUENCE</scope>
    <source>
        <strain evidence="2">DAOM 180753</strain>
    </source>
</reference>
<dbReference type="EMBL" id="LACB01000057">
    <property type="protein sequence ID" value="KAJ9490417.1"/>
    <property type="molecule type" value="Genomic_DNA"/>
</dbReference>
<dbReference type="Proteomes" id="UP001227192">
    <property type="component" value="Unassembled WGS sequence"/>
</dbReference>
<feature type="compositionally biased region" description="Polar residues" evidence="1">
    <location>
        <begin position="1"/>
        <end position="31"/>
    </location>
</feature>
<comment type="caution">
    <text evidence="2">The sequence shown here is derived from an EMBL/GenBank/DDBJ whole genome shotgun (WGS) entry which is preliminary data.</text>
</comment>
<reference evidence="2" key="2">
    <citation type="journal article" date="2016" name="Fungal Biol.">
        <title>Ochratoxin A production by Penicillium thymicola.</title>
        <authorList>
            <person name="Nguyen H.D.T."/>
            <person name="McMullin D.R."/>
            <person name="Ponomareva E."/>
            <person name="Riley R."/>
            <person name="Pomraning K.R."/>
            <person name="Baker S.E."/>
            <person name="Seifert K.A."/>
        </authorList>
    </citation>
    <scope>NUCLEOTIDE SEQUENCE</scope>
    <source>
        <strain evidence="2">DAOM 180753</strain>
    </source>
</reference>
<feature type="region of interest" description="Disordered" evidence="1">
    <location>
        <begin position="1"/>
        <end position="32"/>
    </location>
</feature>
<name>A0AAI9TNU5_PENTH</name>
<organism evidence="2 3">
    <name type="scientific">Penicillium thymicola</name>
    <dbReference type="NCBI Taxonomy" id="293382"/>
    <lineage>
        <taxon>Eukaryota</taxon>
        <taxon>Fungi</taxon>
        <taxon>Dikarya</taxon>
        <taxon>Ascomycota</taxon>
        <taxon>Pezizomycotina</taxon>
        <taxon>Eurotiomycetes</taxon>
        <taxon>Eurotiomycetidae</taxon>
        <taxon>Eurotiales</taxon>
        <taxon>Aspergillaceae</taxon>
        <taxon>Penicillium</taxon>
    </lineage>
</organism>
<accession>A0AAI9TNU5</accession>
<protein>
    <submittedName>
        <fullName evidence="2">Uncharacterized protein</fullName>
    </submittedName>
</protein>
<sequence>MTTIERNNANKTNPRTLNFDSKPTYSGQSGSRDFVRTHLGSTSLTNRGARQLAETDITVTVKCYRPSTTSPAKQ</sequence>
<dbReference type="AlphaFoldDB" id="A0AAI9TNU5"/>
<evidence type="ECO:0000313" key="2">
    <source>
        <dbReference type="EMBL" id="KAJ9490417.1"/>
    </source>
</evidence>
<keyword evidence="3" id="KW-1185">Reference proteome</keyword>
<evidence type="ECO:0000256" key="1">
    <source>
        <dbReference type="SAM" id="MobiDB-lite"/>
    </source>
</evidence>
<evidence type="ECO:0000313" key="3">
    <source>
        <dbReference type="Proteomes" id="UP001227192"/>
    </source>
</evidence>
<gene>
    <name evidence="2" type="ORF">VN97_g2853</name>
</gene>